<evidence type="ECO:0000256" key="2">
    <source>
        <dbReference type="ARBA" id="ARBA00006653"/>
    </source>
</evidence>
<keyword evidence="10" id="KW-1185">Reference proteome</keyword>
<evidence type="ECO:0000256" key="6">
    <source>
        <dbReference type="ARBA" id="ARBA00023034"/>
    </source>
</evidence>
<comment type="subcellular location">
    <subcellularLocation>
        <location evidence="1">Golgi apparatus membrane</location>
        <topology evidence="1">Peripheral membrane protein</topology>
    </subcellularLocation>
</comment>
<keyword evidence="5" id="KW-0653">Protein transport</keyword>
<dbReference type="GO" id="GO:0015031">
    <property type="term" value="P:protein transport"/>
    <property type="evidence" value="ECO:0007669"/>
    <property type="project" value="UniProtKB-KW"/>
</dbReference>
<dbReference type="OrthoDB" id="46189at2759"/>
<dbReference type="Proteomes" id="UP000759537">
    <property type="component" value="Unassembled WGS sequence"/>
</dbReference>
<evidence type="ECO:0000313" key="9">
    <source>
        <dbReference type="EMBL" id="KAF8460979.1"/>
    </source>
</evidence>
<reference evidence="9" key="1">
    <citation type="submission" date="2019-10" db="EMBL/GenBank/DDBJ databases">
        <authorList>
            <consortium name="DOE Joint Genome Institute"/>
            <person name="Kuo A."/>
            <person name="Miyauchi S."/>
            <person name="Kiss E."/>
            <person name="Drula E."/>
            <person name="Kohler A."/>
            <person name="Sanchez-Garcia M."/>
            <person name="Andreopoulos B."/>
            <person name="Barry K.W."/>
            <person name="Bonito G."/>
            <person name="Buee M."/>
            <person name="Carver A."/>
            <person name="Chen C."/>
            <person name="Cichocki N."/>
            <person name="Clum A."/>
            <person name="Culley D."/>
            <person name="Crous P.W."/>
            <person name="Fauchery L."/>
            <person name="Girlanda M."/>
            <person name="Hayes R."/>
            <person name="Keri Z."/>
            <person name="LaButti K."/>
            <person name="Lipzen A."/>
            <person name="Lombard V."/>
            <person name="Magnuson J."/>
            <person name="Maillard F."/>
            <person name="Morin E."/>
            <person name="Murat C."/>
            <person name="Nolan M."/>
            <person name="Ohm R."/>
            <person name="Pangilinan J."/>
            <person name="Pereira M."/>
            <person name="Perotto S."/>
            <person name="Peter M."/>
            <person name="Riley R."/>
            <person name="Sitrit Y."/>
            <person name="Stielow B."/>
            <person name="Szollosi G."/>
            <person name="Zifcakova L."/>
            <person name="Stursova M."/>
            <person name="Spatafora J.W."/>
            <person name="Tedersoo L."/>
            <person name="Vaario L.-M."/>
            <person name="Yamada A."/>
            <person name="Yan M."/>
            <person name="Wang P."/>
            <person name="Xu J."/>
            <person name="Bruns T."/>
            <person name="Baldrian P."/>
            <person name="Vilgalys R."/>
            <person name="Henrissat B."/>
            <person name="Grigoriev I.V."/>
            <person name="Hibbett D."/>
            <person name="Nagy L.G."/>
            <person name="Martin F.M."/>
        </authorList>
    </citation>
    <scope>NUCLEOTIDE SEQUENCE</scope>
    <source>
        <strain evidence="9">Prilba</strain>
    </source>
</reference>
<evidence type="ECO:0000256" key="7">
    <source>
        <dbReference type="ARBA" id="ARBA00023136"/>
    </source>
</evidence>
<keyword evidence="6" id="KW-0333">Golgi apparatus</keyword>
<feature type="compositionally biased region" description="Low complexity" evidence="8">
    <location>
        <begin position="28"/>
        <end position="46"/>
    </location>
</feature>
<dbReference type="EMBL" id="WHVB01000143">
    <property type="protein sequence ID" value="KAF8460979.1"/>
    <property type="molecule type" value="Genomic_DNA"/>
</dbReference>
<dbReference type="GO" id="GO:0017119">
    <property type="term" value="C:Golgi transport complex"/>
    <property type="evidence" value="ECO:0007669"/>
    <property type="project" value="InterPro"/>
</dbReference>
<comment type="caution">
    <text evidence="9">The sequence shown here is derived from an EMBL/GenBank/DDBJ whole genome shotgun (WGS) entry which is preliminary data.</text>
</comment>
<evidence type="ECO:0000256" key="5">
    <source>
        <dbReference type="ARBA" id="ARBA00022927"/>
    </source>
</evidence>
<feature type="compositionally biased region" description="Low complexity" evidence="8">
    <location>
        <begin position="1"/>
        <end position="10"/>
    </location>
</feature>
<organism evidence="9 10">
    <name type="scientific">Russula ochroleuca</name>
    <dbReference type="NCBI Taxonomy" id="152965"/>
    <lineage>
        <taxon>Eukaryota</taxon>
        <taxon>Fungi</taxon>
        <taxon>Dikarya</taxon>
        <taxon>Basidiomycota</taxon>
        <taxon>Agaricomycotina</taxon>
        <taxon>Agaricomycetes</taxon>
        <taxon>Russulales</taxon>
        <taxon>Russulaceae</taxon>
        <taxon>Russula</taxon>
    </lineage>
</organism>
<keyword evidence="4" id="KW-0813">Transport</keyword>
<evidence type="ECO:0000256" key="1">
    <source>
        <dbReference type="ARBA" id="ARBA00004395"/>
    </source>
</evidence>
<dbReference type="AlphaFoldDB" id="A0A9P5JT21"/>
<name>A0A9P5JT21_9AGAM</name>
<dbReference type="GO" id="GO:0006891">
    <property type="term" value="P:intra-Golgi vesicle-mediated transport"/>
    <property type="evidence" value="ECO:0007669"/>
    <property type="project" value="InterPro"/>
</dbReference>
<gene>
    <name evidence="9" type="ORF">DFH94DRAFT_106002</name>
</gene>
<reference evidence="9" key="2">
    <citation type="journal article" date="2020" name="Nat. Commun.">
        <title>Large-scale genome sequencing of mycorrhizal fungi provides insights into the early evolution of symbiotic traits.</title>
        <authorList>
            <person name="Miyauchi S."/>
            <person name="Kiss E."/>
            <person name="Kuo A."/>
            <person name="Drula E."/>
            <person name="Kohler A."/>
            <person name="Sanchez-Garcia M."/>
            <person name="Morin E."/>
            <person name="Andreopoulos B."/>
            <person name="Barry K.W."/>
            <person name="Bonito G."/>
            <person name="Buee M."/>
            <person name="Carver A."/>
            <person name="Chen C."/>
            <person name="Cichocki N."/>
            <person name="Clum A."/>
            <person name="Culley D."/>
            <person name="Crous P.W."/>
            <person name="Fauchery L."/>
            <person name="Girlanda M."/>
            <person name="Hayes R.D."/>
            <person name="Keri Z."/>
            <person name="LaButti K."/>
            <person name="Lipzen A."/>
            <person name="Lombard V."/>
            <person name="Magnuson J."/>
            <person name="Maillard F."/>
            <person name="Murat C."/>
            <person name="Nolan M."/>
            <person name="Ohm R.A."/>
            <person name="Pangilinan J."/>
            <person name="Pereira M.F."/>
            <person name="Perotto S."/>
            <person name="Peter M."/>
            <person name="Pfister S."/>
            <person name="Riley R."/>
            <person name="Sitrit Y."/>
            <person name="Stielow J.B."/>
            <person name="Szollosi G."/>
            <person name="Zifcakova L."/>
            <person name="Stursova M."/>
            <person name="Spatafora J.W."/>
            <person name="Tedersoo L."/>
            <person name="Vaario L.M."/>
            <person name="Yamada A."/>
            <person name="Yan M."/>
            <person name="Wang P."/>
            <person name="Xu J."/>
            <person name="Bruns T."/>
            <person name="Baldrian P."/>
            <person name="Vilgalys R."/>
            <person name="Dunand C."/>
            <person name="Henrissat B."/>
            <person name="Grigoriev I.V."/>
            <person name="Hibbett D."/>
            <person name="Nagy L.G."/>
            <person name="Martin F.M."/>
        </authorList>
    </citation>
    <scope>NUCLEOTIDE SEQUENCE</scope>
    <source>
        <strain evidence="9">Prilba</strain>
    </source>
</reference>
<dbReference type="PANTHER" id="PTHR31658:SF0">
    <property type="entry name" value="CONSERVED OLIGOMERIC GOLGI COMPLEX SUBUNIT 1"/>
    <property type="match status" value="1"/>
</dbReference>
<dbReference type="InterPro" id="IPR033370">
    <property type="entry name" value="COG1"/>
</dbReference>
<dbReference type="PANTHER" id="PTHR31658">
    <property type="entry name" value="CONSERVED OLIGOMERIC GOLGI COMPLEX SUBUNIT 1"/>
    <property type="match status" value="1"/>
</dbReference>
<evidence type="ECO:0000256" key="8">
    <source>
        <dbReference type="SAM" id="MobiDB-lite"/>
    </source>
</evidence>
<feature type="region of interest" description="Disordered" evidence="8">
    <location>
        <begin position="832"/>
        <end position="851"/>
    </location>
</feature>
<dbReference type="GO" id="GO:0000139">
    <property type="term" value="C:Golgi membrane"/>
    <property type="evidence" value="ECO:0007669"/>
    <property type="project" value="UniProtKB-SubCell"/>
</dbReference>
<proteinExistence type="inferred from homology"/>
<dbReference type="Pfam" id="PF08700">
    <property type="entry name" value="VPS51_Exo84_N"/>
    <property type="match status" value="1"/>
</dbReference>
<evidence type="ECO:0000256" key="4">
    <source>
        <dbReference type="ARBA" id="ARBA00022448"/>
    </source>
</evidence>
<evidence type="ECO:0000313" key="10">
    <source>
        <dbReference type="Proteomes" id="UP000759537"/>
    </source>
</evidence>
<feature type="region of interest" description="Disordered" evidence="8">
    <location>
        <begin position="1"/>
        <end position="64"/>
    </location>
</feature>
<accession>A0A9P5JT21</accession>
<protein>
    <recommendedName>
        <fullName evidence="3">Conserved oligomeric Golgi complex subunit 1</fullName>
    </recommendedName>
</protein>
<sequence length="891" mass="98266">MARQSSSLSLPSPPSSSAEFQPLSKAIPPLSSLSSSRTPTSPRLLRNASSFAPSRHPHAPAVETPDDLFTKLTISEVKQVHQRLLTDADVKQEELRLMVGERYRDLLQASSSIISIAQSSNDTLNALEDIKASVPAEIPRLAQKSVAGEINDTQLRILQSVAAHVKLLLDTPEHIWRLLEKKKYLHAGWLFLLARIVYQALVGGDAEDEDDWAAHSIDMSEQFPLVQRQWDAVAPLRAQITYKATLSLRDSDASLEDICSILLALHLLESRPLTDVLSVFLAQRARSLQAALLRSPKSALNGSSLNGSAHPKSKKAVVREVREGLEDVFESITSTVGIARDVFRNRGREDPSLMFRVLSFIQLDVPDRDPSLPSDLQMSTQHLLSTLPSASHFVLLPTTIRSYKPYVDLASTTSSVSSAQLAVQLGEWFSKAVAELRSVAKGWFSELRTLKEVWAVRSWFSDWLGAKELEDGERRGLAEVVDDVAHGQAVKILRTALGDLQDGFHDELQNTLSHLRDSTSEALVESTPTKFLFQPITPPSFDVGIGSSLVSAFRRYGSTLQRQVTGRTPLLHKIVSSLEDGAKALQEDSEGKLTEKLREAYAPLAEDCCKAILTTISSHIAELNSGTDADVRSLSFLSRLTSALHGSPFCSYLKCETFTGIDFHRDISALREQTVNQWREFVVTAVLADYQKSSRHAQGHSDSPCQPSWSLMQALLSLSSHVHSVEAPSDSSRLQKPNIAMTTLGHFATSLVDVLANSQQASGEQRDQRAKVWDLKFLRRLLTLWTMDWDNLSELDRLIESFSVSEKQANGDAALIEQHLLRTQVLLAPLLPPIASHPPTHPSKTSTKDTRTESLLQFGVPAVEHMAQPVMDLAKPGPRFGSLLVGSTIPR</sequence>
<comment type="similarity">
    <text evidence="2">Belongs to the COG1 family.</text>
</comment>
<feature type="compositionally biased region" description="Pro residues" evidence="8">
    <location>
        <begin position="832"/>
        <end position="841"/>
    </location>
</feature>
<keyword evidence="7" id="KW-0472">Membrane</keyword>
<evidence type="ECO:0000256" key="3">
    <source>
        <dbReference type="ARBA" id="ARBA00020978"/>
    </source>
</evidence>